<dbReference type="Pfam" id="PF12763">
    <property type="entry name" value="EH"/>
    <property type="match status" value="1"/>
</dbReference>
<comment type="caution">
    <text evidence="6">The sequence shown here is derived from an EMBL/GenBank/DDBJ whole genome shotgun (WGS) entry which is preliminary data.</text>
</comment>
<feature type="region of interest" description="Disordered" evidence="3">
    <location>
        <begin position="15"/>
        <end position="78"/>
    </location>
</feature>
<sequence length="638" mass="71744">MSGNSAANAAALAAFNGIGKKKKESTTKLNGTDNNTNHLGVIGSTSNQTKQHQQQQQQPQALRTPLPAHPSRKKSNKFSQLKRLNTAPAMASLQPALQIASPSISPTQPSAPASALDSDPDYFTLSPHTIPSKNEIAKSPQTPQDMIRNVRQSIELKAIPNNAQAKRLSVDYSPQEMLKNLRHSLHSRTKTSPMLTTSDKMGQTMLAEMRDRLENTRRIASNSVASLSLSPNLDFNKSTSDVSNLSHHYDVDTVSTDSFASFSSSINDRHLPHGISIDVTNHDSDEDEIDDREREEDHEPLDNGELKSTNNKVTVSSRLRRKPPPGEDFQMQLNDKSRDTISSGSYSLNPDEVYSFTDPDSYENLVSEVEVGETTRLFPQFPDANHYHQHSSKFRKKHQKVKPINGIYYRDMDSSNTSDTEESTSNLPSRSTTPLLGQPQQQVHFRSTMRKANTKKDKKSRFNELKPWKNHNDLNYLTDQEKKRYEGIWASNKGNYMSQVVIKLHGVNYETQKDPKEEAKMEHSRTAALLSAAAVEDSNYNGNNSLHNLDSVEINQLICGPVVKRIWKRSRLPSDTLEKIWNLIDFRRDGTLNKNEFLVGMWLVDQCLYGRKLPKKVDNVVWDSLGGIGVNVTVKKKK</sequence>
<name>A0AB34PV00_CANAX</name>
<comment type="similarity">
    <text evidence="2">Belongs to the IRS4 family.</text>
</comment>
<evidence type="ECO:0000313" key="6">
    <source>
        <dbReference type="EMBL" id="KGR12755.1"/>
    </source>
</evidence>
<feature type="compositionally biased region" description="Polar residues" evidence="3">
    <location>
        <begin position="306"/>
        <end position="317"/>
    </location>
</feature>
<dbReference type="CDD" id="cd00052">
    <property type="entry name" value="EH"/>
    <property type="match status" value="1"/>
</dbReference>
<feature type="region of interest" description="Disordered" evidence="3">
    <location>
        <begin position="270"/>
        <end position="356"/>
    </location>
</feature>
<dbReference type="InterPro" id="IPR002048">
    <property type="entry name" value="EF_hand_dom"/>
</dbReference>
<feature type="compositionally biased region" description="Polar residues" evidence="3">
    <location>
        <begin position="27"/>
        <end position="47"/>
    </location>
</feature>
<feature type="compositionally biased region" description="Basic and acidic residues" evidence="3">
    <location>
        <begin position="291"/>
        <end position="305"/>
    </location>
</feature>
<dbReference type="AlphaFoldDB" id="A0AB34PV00"/>
<dbReference type="GO" id="GO:0006629">
    <property type="term" value="P:lipid metabolic process"/>
    <property type="evidence" value="ECO:0007669"/>
    <property type="project" value="UniProtKB-KW"/>
</dbReference>
<dbReference type="SMART" id="SM00027">
    <property type="entry name" value="EH"/>
    <property type="match status" value="1"/>
</dbReference>
<organism evidence="6 7">
    <name type="scientific">Candida albicans P78048</name>
    <dbReference type="NCBI Taxonomy" id="1094989"/>
    <lineage>
        <taxon>Eukaryota</taxon>
        <taxon>Fungi</taxon>
        <taxon>Dikarya</taxon>
        <taxon>Ascomycota</taxon>
        <taxon>Saccharomycotina</taxon>
        <taxon>Pichiomycetes</taxon>
        <taxon>Debaryomycetaceae</taxon>
        <taxon>Candida/Lodderomyces clade</taxon>
        <taxon>Candida</taxon>
    </lineage>
</organism>
<dbReference type="Proteomes" id="UP000030161">
    <property type="component" value="Unassembled WGS sequence"/>
</dbReference>
<feature type="compositionally biased region" description="Low complexity" evidence="3">
    <location>
        <begin position="414"/>
        <end position="426"/>
    </location>
</feature>
<gene>
    <name evidence="6" type="ORF">MG3_02841</name>
</gene>
<feature type="region of interest" description="Disordered" evidence="3">
    <location>
        <begin position="409"/>
        <end position="440"/>
    </location>
</feature>
<dbReference type="Gene3D" id="1.10.238.10">
    <property type="entry name" value="EF-hand"/>
    <property type="match status" value="1"/>
</dbReference>
<dbReference type="InterPro" id="IPR011992">
    <property type="entry name" value="EF-hand-dom_pair"/>
</dbReference>
<feature type="compositionally biased region" description="Low complexity" evidence="3">
    <location>
        <begin position="48"/>
        <end position="60"/>
    </location>
</feature>
<dbReference type="PROSITE" id="PS50222">
    <property type="entry name" value="EF_HAND_2"/>
    <property type="match status" value="1"/>
</dbReference>
<evidence type="ECO:0000256" key="2">
    <source>
        <dbReference type="ARBA" id="ARBA00061579"/>
    </source>
</evidence>
<protein>
    <submittedName>
        <fullName evidence="6">Increased rDNA silencing protein 4</fullName>
    </submittedName>
</protein>
<evidence type="ECO:0000256" key="3">
    <source>
        <dbReference type="SAM" id="MobiDB-lite"/>
    </source>
</evidence>
<dbReference type="PROSITE" id="PS50031">
    <property type="entry name" value="EH"/>
    <property type="match status" value="1"/>
</dbReference>
<feature type="domain" description="EF-hand" evidence="5">
    <location>
        <begin position="572"/>
        <end position="607"/>
    </location>
</feature>
<dbReference type="InterPro" id="IPR000261">
    <property type="entry name" value="EH_dom"/>
</dbReference>
<dbReference type="GO" id="GO:0005509">
    <property type="term" value="F:calcium ion binding"/>
    <property type="evidence" value="ECO:0007669"/>
    <property type="project" value="InterPro"/>
</dbReference>
<keyword evidence="1" id="KW-0443">Lipid metabolism</keyword>
<dbReference type="GO" id="GO:0031505">
    <property type="term" value="P:fungal-type cell wall organization"/>
    <property type="evidence" value="ECO:0007669"/>
    <property type="project" value="UniProtKB-ARBA"/>
</dbReference>
<feature type="compositionally biased region" description="Polar residues" evidence="3">
    <location>
        <begin position="427"/>
        <end position="440"/>
    </location>
</feature>
<dbReference type="SUPFAM" id="SSF47473">
    <property type="entry name" value="EF-hand"/>
    <property type="match status" value="1"/>
</dbReference>
<accession>A0AB34PV00</accession>
<proteinExistence type="inferred from homology"/>
<evidence type="ECO:0000256" key="1">
    <source>
        <dbReference type="ARBA" id="ARBA00023098"/>
    </source>
</evidence>
<dbReference type="FunFam" id="1.10.238.10:FF:000326">
    <property type="entry name" value="IRS4p EH domain-containing protein"/>
    <property type="match status" value="1"/>
</dbReference>
<reference evidence="6 7" key="1">
    <citation type="submission" date="2013-12" db="EMBL/GenBank/DDBJ databases">
        <title>The Genome Sequence of Candida albicans P78048.</title>
        <authorList>
            <consortium name="The Broad Institute Genome Sequencing Platform"/>
            <consortium name="The Broad Institute Genome Sequencing Center for Infectious Disease"/>
            <person name="Cuomo C."/>
            <person name="Bennett R."/>
            <person name="Hirakawa M."/>
            <person name="Noverr M."/>
            <person name="Mitchell A."/>
            <person name="Young S.K."/>
            <person name="Zeng Q."/>
            <person name="Gargeya S."/>
            <person name="Fitzgerald M."/>
            <person name="Abouelleil A."/>
            <person name="Alvarado L."/>
            <person name="Berlin A.M."/>
            <person name="Chapman S.B."/>
            <person name="Dewar J."/>
            <person name="Goldberg J."/>
            <person name="Griggs A."/>
            <person name="Gujja S."/>
            <person name="Hansen M."/>
            <person name="Howarth C."/>
            <person name="Imamovic A."/>
            <person name="Larimer J."/>
            <person name="McCowan C."/>
            <person name="Murphy C."/>
            <person name="Pearson M."/>
            <person name="Priest M."/>
            <person name="Roberts A."/>
            <person name="Saif S."/>
            <person name="Shea T."/>
            <person name="Sykes S."/>
            <person name="Wortman J."/>
            <person name="Nusbaum C."/>
            <person name="Birren B."/>
        </authorList>
    </citation>
    <scope>NUCLEOTIDE SEQUENCE [LARGE SCALE GENOMIC DNA]</scope>
    <source>
        <strain evidence="6 7">P78048</strain>
    </source>
</reference>
<feature type="domain" description="EH" evidence="4">
    <location>
        <begin position="566"/>
        <end position="614"/>
    </location>
</feature>
<evidence type="ECO:0000313" key="7">
    <source>
        <dbReference type="Proteomes" id="UP000030161"/>
    </source>
</evidence>
<evidence type="ECO:0000259" key="4">
    <source>
        <dbReference type="PROSITE" id="PS50031"/>
    </source>
</evidence>
<dbReference type="EMBL" id="AJIX01000015">
    <property type="protein sequence ID" value="KGR12755.1"/>
    <property type="molecule type" value="Genomic_DNA"/>
</dbReference>
<evidence type="ECO:0000259" key="5">
    <source>
        <dbReference type="PROSITE" id="PS50222"/>
    </source>
</evidence>